<keyword evidence="3" id="KW-1185">Reference proteome</keyword>
<dbReference type="InterPro" id="IPR012337">
    <property type="entry name" value="RNaseH-like_sf"/>
</dbReference>
<dbReference type="EMBL" id="BBJS01000007">
    <property type="protein sequence ID" value="GAN12364.1"/>
    <property type="molecule type" value="Genomic_DNA"/>
</dbReference>
<protein>
    <submittedName>
        <fullName evidence="2">DNA, contig: SP607</fullName>
    </submittedName>
</protein>
<dbReference type="AlphaFoldDB" id="A0A0C9MYH7"/>
<evidence type="ECO:0000259" key="1">
    <source>
        <dbReference type="PROSITE" id="PS50994"/>
    </source>
</evidence>
<dbReference type="PANTHER" id="PTHR47515:SF1">
    <property type="entry name" value="BLR2054 PROTEIN"/>
    <property type="match status" value="1"/>
</dbReference>
<dbReference type="Proteomes" id="UP000032025">
    <property type="component" value="Unassembled WGS sequence"/>
</dbReference>
<dbReference type="InterPro" id="IPR036397">
    <property type="entry name" value="RNaseH_sf"/>
</dbReference>
<dbReference type="InterPro" id="IPR001584">
    <property type="entry name" value="Integrase_cat-core"/>
</dbReference>
<name>A0A0C9MYH7_SPHPI</name>
<dbReference type="Gene3D" id="3.30.420.10">
    <property type="entry name" value="Ribonuclease H-like superfamily/Ribonuclease H"/>
    <property type="match status" value="1"/>
</dbReference>
<evidence type="ECO:0000313" key="3">
    <source>
        <dbReference type="Proteomes" id="UP000032025"/>
    </source>
</evidence>
<dbReference type="GO" id="GO:0003676">
    <property type="term" value="F:nucleic acid binding"/>
    <property type="evidence" value="ECO:0007669"/>
    <property type="project" value="InterPro"/>
</dbReference>
<gene>
    <name evidence="2" type="ORF">SP6_07_01500</name>
</gene>
<feature type="domain" description="Integrase catalytic" evidence="1">
    <location>
        <begin position="1"/>
        <end position="72"/>
    </location>
</feature>
<proteinExistence type="predicted"/>
<organism evidence="2 3">
    <name type="scientific">Sphingomonas paucimobilis NBRC 13935</name>
    <dbReference type="NCBI Taxonomy" id="1219050"/>
    <lineage>
        <taxon>Bacteria</taxon>
        <taxon>Pseudomonadati</taxon>
        <taxon>Pseudomonadota</taxon>
        <taxon>Alphaproteobacteria</taxon>
        <taxon>Sphingomonadales</taxon>
        <taxon>Sphingomonadaceae</taxon>
        <taxon>Sphingomonas</taxon>
    </lineage>
</organism>
<dbReference type="PANTHER" id="PTHR47515">
    <property type="entry name" value="LOW CALCIUM RESPONSE LOCUS PROTEIN T"/>
    <property type="match status" value="1"/>
</dbReference>
<dbReference type="SUPFAM" id="SSF53098">
    <property type="entry name" value="Ribonuclease H-like"/>
    <property type="match status" value="1"/>
</dbReference>
<comment type="caution">
    <text evidence="2">The sequence shown here is derived from an EMBL/GenBank/DDBJ whole genome shotgun (WGS) entry which is preliminary data.</text>
</comment>
<reference evidence="2 3" key="1">
    <citation type="submission" date="2014-08" db="EMBL/GenBank/DDBJ databases">
        <title>Whole genome shotgun sequence of Sphingomonas paucimobilis NBRC 13935.</title>
        <authorList>
            <person name="Hosoyama A."/>
            <person name="Hashimoto M."/>
            <person name="Hosoyama Y."/>
            <person name="Noguchi M."/>
            <person name="Uohara A."/>
            <person name="Ohji S."/>
            <person name="Katano-Makiyama Y."/>
            <person name="Ichikawa N."/>
            <person name="Kimura A."/>
            <person name="Yamazoe A."/>
            <person name="Fujita N."/>
        </authorList>
    </citation>
    <scope>NUCLEOTIDE SEQUENCE [LARGE SCALE GENOMIC DNA]</scope>
    <source>
        <strain evidence="2 3">NBRC 13935</strain>
    </source>
</reference>
<sequence length="72" mass="8217">MLDRLLFDRGSSPTKIRVDNGPDFISWALDHWAYINRVTLGFSRAGKPTDNAFVESFKRQAPSKVIQSKIHI</sequence>
<dbReference type="GO" id="GO:0015074">
    <property type="term" value="P:DNA integration"/>
    <property type="evidence" value="ECO:0007669"/>
    <property type="project" value="InterPro"/>
</dbReference>
<accession>A0A0C9MYH7</accession>
<dbReference type="PROSITE" id="PS50994">
    <property type="entry name" value="INTEGRASE"/>
    <property type="match status" value="1"/>
</dbReference>
<evidence type="ECO:0000313" key="2">
    <source>
        <dbReference type="EMBL" id="GAN12364.1"/>
    </source>
</evidence>